<dbReference type="AlphaFoldDB" id="A0A6S6UK60"/>
<proteinExistence type="predicted"/>
<keyword evidence="1" id="KW-0732">Signal</keyword>
<sequence length="232" mass="26189">MKNTFKKLILLSTLLTSQGLLAAPQAFQASYAVMKSGLSLGEMNANLVYSGSNYTYLKQTKANGIAALLSGDMLTERSSGTQRGGLLNTQQYLHHHKNKRKERRDQFNFATPTQAKGQYKNANYSLTVPNGTLDPALLELRIMDDLKANRPLNYKVTEKGKLKDYRFQRQGKETLSLPAGKYLCEKILMIRDNGERITTIWLAPELNYVPVQIRHNEKGSIIETKLKSYTAR</sequence>
<evidence type="ECO:0000313" key="2">
    <source>
        <dbReference type="EMBL" id="CAA6827923.1"/>
    </source>
</evidence>
<dbReference type="Pfam" id="PF11306">
    <property type="entry name" value="DUF3108"/>
    <property type="match status" value="1"/>
</dbReference>
<evidence type="ECO:0008006" key="3">
    <source>
        <dbReference type="Google" id="ProtNLM"/>
    </source>
</evidence>
<organism evidence="2">
    <name type="scientific">uncultured Thiotrichaceae bacterium</name>
    <dbReference type="NCBI Taxonomy" id="298394"/>
    <lineage>
        <taxon>Bacteria</taxon>
        <taxon>Pseudomonadati</taxon>
        <taxon>Pseudomonadota</taxon>
        <taxon>Gammaproteobacteria</taxon>
        <taxon>Thiotrichales</taxon>
        <taxon>Thiotrichaceae</taxon>
        <taxon>environmental samples</taxon>
    </lineage>
</organism>
<gene>
    <name evidence="2" type="ORF">HELGO_WM19991</name>
</gene>
<accession>A0A6S6UK60</accession>
<protein>
    <recommendedName>
        <fullName evidence="3">DUF3108 domain-containing protein</fullName>
    </recommendedName>
</protein>
<feature type="chain" id="PRO_5028058735" description="DUF3108 domain-containing protein" evidence="1">
    <location>
        <begin position="23"/>
        <end position="232"/>
    </location>
</feature>
<dbReference type="EMBL" id="CACVAT010000453">
    <property type="protein sequence ID" value="CAA6827923.1"/>
    <property type="molecule type" value="Genomic_DNA"/>
</dbReference>
<feature type="signal peptide" evidence="1">
    <location>
        <begin position="1"/>
        <end position="22"/>
    </location>
</feature>
<reference evidence="2" key="1">
    <citation type="submission" date="2020-01" db="EMBL/GenBank/DDBJ databases">
        <authorList>
            <person name="Meier V. D."/>
            <person name="Meier V D."/>
        </authorList>
    </citation>
    <scope>NUCLEOTIDE SEQUENCE</scope>
    <source>
        <strain evidence="2">HLG_WM_MAG_09</strain>
    </source>
</reference>
<evidence type="ECO:0000256" key="1">
    <source>
        <dbReference type="SAM" id="SignalP"/>
    </source>
</evidence>
<dbReference type="InterPro" id="IPR021457">
    <property type="entry name" value="DUF3108"/>
</dbReference>
<name>A0A6S6UK60_9GAMM</name>